<feature type="compositionally biased region" description="Basic and acidic residues" evidence="1">
    <location>
        <begin position="103"/>
        <end position="149"/>
    </location>
</feature>
<feature type="region of interest" description="Disordered" evidence="1">
    <location>
        <begin position="509"/>
        <end position="592"/>
    </location>
</feature>
<accession>A0AAD7C482</accession>
<name>A0AAD7C482_9AGAR</name>
<gene>
    <name evidence="2" type="ORF">FB45DRAFT_903294</name>
</gene>
<sequence length="646" mass="69789">MYRAASPFSPEHQQRAQPYTSQVAPGQVTYTTSTGPDGRVVYHTFKAVAASYQTPTGVVSGIQWVPASEATMTLPIGATPANSEFAASWSRTGISRDEEKALKEWQRDEEKRRKKEEKEAKRQREKEQRGADADSELRKARERDAEARQRRGSFNQGANSMAFPPAAGGGYPTASPGYPTTNPGYPPATPYTAGYNGAAPTPYDQRDRKYSTGGGIPDLNRQFEDLGIDRSGEHTGLPRPARYQTEAERTRKVSSNFGGDRPAYPAAGPYAPAAGPYAPAGGPYPPTYPAQTPAGQYPPSQFSASPNMRTPGETPQLPYTTPAYAANYPPAAAAPPMARPTTPYGGAGAAAPQYYPPNHVLSGQPIARATTPIPGAPPAMGPYPPGMQNPDPNVDQGQLAAPEGFSRPVNAAQAFTPFEPMKIQDMDELVQNVSRMPAVLGPHDVYSTDWNRLMQDLCLAWTGRLPAPGRDQKKSSLAADLIHLWNSSFFFHRGVEVVLYKGRERRTGPSAGVVDLPLMSHDDRDDDSSSSSSSSEDSDSDDGARYPNTYMYGQQGPMPDVLEQRRRRREMKAEKKRRRKEKKARRKAKQREKKYSLYITCVPNGGPAGQGAGMMAGAPMGVPGYGSAIPPTAAYGGGYGGMPGAY</sequence>
<evidence type="ECO:0000313" key="2">
    <source>
        <dbReference type="EMBL" id="KAJ7638584.1"/>
    </source>
</evidence>
<dbReference type="AlphaFoldDB" id="A0AAD7C482"/>
<protein>
    <submittedName>
        <fullName evidence="2">Uncharacterized protein</fullName>
    </submittedName>
</protein>
<dbReference type="Proteomes" id="UP001221142">
    <property type="component" value="Unassembled WGS sequence"/>
</dbReference>
<organism evidence="2 3">
    <name type="scientific">Roridomyces roridus</name>
    <dbReference type="NCBI Taxonomy" id="1738132"/>
    <lineage>
        <taxon>Eukaryota</taxon>
        <taxon>Fungi</taxon>
        <taxon>Dikarya</taxon>
        <taxon>Basidiomycota</taxon>
        <taxon>Agaricomycotina</taxon>
        <taxon>Agaricomycetes</taxon>
        <taxon>Agaricomycetidae</taxon>
        <taxon>Agaricales</taxon>
        <taxon>Marasmiineae</taxon>
        <taxon>Mycenaceae</taxon>
        <taxon>Roridomyces</taxon>
    </lineage>
</organism>
<evidence type="ECO:0000313" key="3">
    <source>
        <dbReference type="Proteomes" id="UP001221142"/>
    </source>
</evidence>
<comment type="caution">
    <text evidence="2">The sequence shown here is derived from an EMBL/GenBank/DDBJ whole genome shotgun (WGS) entry which is preliminary data.</text>
</comment>
<feature type="region of interest" description="Disordered" evidence="1">
    <location>
        <begin position="103"/>
        <end position="306"/>
    </location>
</feature>
<feature type="compositionally biased region" description="Low complexity" evidence="1">
    <location>
        <begin position="262"/>
        <end position="281"/>
    </location>
</feature>
<reference evidence="2" key="1">
    <citation type="submission" date="2023-03" db="EMBL/GenBank/DDBJ databases">
        <title>Massive genome expansion in bonnet fungi (Mycena s.s.) driven by repeated elements and novel gene families across ecological guilds.</title>
        <authorList>
            <consortium name="Lawrence Berkeley National Laboratory"/>
            <person name="Harder C.B."/>
            <person name="Miyauchi S."/>
            <person name="Viragh M."/>
            <person name="Kuo A."/>
            <person name="Thoen E."/>
            <person name="Andreopoulos B."/>
            <person name="Lu D."/>
            <person name="Skrede I."/>
            <person name="Drula E."/>
            <person name="Henrissat B."/>
            <person name="Morin E."/>
            <person name="Kohler A."/>
            <person name="Barry K."/>
            <person name="LaButti K."/>
            <person name="Morin E."/>
            <person name="Salamov A."/>
            <person name="Lipzen A."/>
            <person name="Mereny Z."/>
            <person name="Hegedus B."/>
            <person name="Baldrian P."/>
            <person name="Stursova M."/>
            <person name="Weitz H."/>
            <person name="Taylor A."/>
            <person name="Grigoriev I.V."/>
            <person name="Nagy L.G."/>
            <person name="Martin F."/>
            <person name="Kauserud H."/>
        </authorList>
    </citation>
    <scope>NUCLEOTIDE SEQUENCE</scope>
    <source>
        <strain evidence="2">9284</strain>
    </source>
</reference>
<feature type="compositionally biased region" description="Basic residues" evidence="1">
    <location>
        <begin position="565"/>
        <end position="592"/>
    </location>
</feature>
<proteinExistence type="predicted"/>
<evidence type="ECO:0000256" key="1">
    <source>
        <dbReference type="SAM" id="MobiDB-lite"/>
    </source>
</evidence>
<dbReference type="EMBL" id="JARKIF010000005">
    <property type="protein sequence ID" value="KAJ7638584.1"/>
    <property type="molecule type" value="Genomic_DNA"/>
</dbReference>
<feature type="compositionally biased region" description="Basic and acidic residues" evidence="1">
    <location>
        <begin position="221"/>
        <end position="233"/>
    </location>
</feature>
<keyword evidence="3" id="KW-1185">Reference proteome</keyword>